<sequence>MLGIAIACGVPSVVLILILFLIFWMKKLRSNSSFASLALNHLLNVSYKDLYQATNGFSSCNLIGSGFFSSVYKGFLPQVERQVAIKVLNLEQTGAIKVLTGECKTLKPC</sequence>
<accession>A0ACB7G0D2</accession>
<evidence type="ECO:0000313" key="1">
    <source>
        <dbReference type="EMBL" id="KAG8633667.1"/>
    </source>
</evidence>
<dbReference type="EMBL" id="CM004404">
    <property type="protein sequence ID" value="KAG8633667.1"/>
    <property type="molecule type" value="Genomic_DNA"/>
</dbReference>
<evidence type="ECO:0000313" key="2">
    <source>
        <dbReference type="Proteomes" id="UP000091857"/>
    </source>
</evidence>
<keyword evidence="2" id="KW-1185">Reference proteome</keyword>
<name>A0ACB7G0D2_MANES</name>
<protein>
    <submittedName>
        <fullName evidence="1">Uncharacterized protein</fullName>
    </submittedName>
</protein>
<organism evidence="1 2">
    <name type="scientific">Manihot esculenta</name>
    <name type="common">Cassava</name>
    <name type="synonym">Jatropha manihot</name>
    <dbReference type="NCBI Taxonomy" id="3983"/>
    <lineage>
        <taxon>Eukaryota</taxon>
        <taxon>Viridiplantae</taxon>
        <taxon>Streptophyta</taxon>
        <taxon>Embryophyta</taxon>
        <taxon>Tracheophyta</taxon>
        <taxon>Spermatophyta</taxon>
        <taxon>Magnoliopsida</taxon>
        <taxon>eudicotyledons</taxon>
        <taxon>Gunneridae</taxon>
        <taxon>Pentapetalae</taxon>
        <taxon>rosids</taxon>
        <taxon>fabids</taxon>
        <taxon>Malpighiales</taxon>
        <taxon>Euphorbiaceae</taxon>
        <taxon>Crotonoideae</taxon>
        <taxon>Manihoteae</taxon>
        <taxon>Manihot</taxon>
    </lineage>
</organism>
<comment type="caution">
    <text evidence="1">The sequence shown here is derived from an EMBL/GenBank/DDBJ whole genome shotgun (WGS) entry which is preliminary data.</text>
</comment>
<dbReference type="Proteomes" id="UP000091857">
    <property type="component" value="Chromosome 18"/>
</dbReference>
<gene>
    <name evidence="1" type="ORF">MANES_18G124354v8</name>
</gene>
<proteinExistence type="predicted"/>
<reference evidence="2" key="1">
    <citation type="journal article" date="2016" name="Nat. Biotechnol.">
        <title>Sequencing wild and cultivated cassava and related species reveals extensive interspecific hybridization and genetic diversity.</title>
        <authorList>
            <person name="Bredeson J.V."/>
            <person name="Lyons J.B."/>
            <person name="Prochnik S.E."/>
            <person name="Wu G.A."/>
            <person name="Ha C.M."/>
            <person name="Edsinger-Gonzales E."/>
            <person name="Grimwood J."/>
            <person name="Schmutz J."/>
            <person name="Rabbi I.Y."/>
            <person name="Egesi C."/>
            <person name="Nauluvula P."/>
            <person name="Lebot V."/>
            <person name="Ndunguru J."/>
            <person name="Mkamilo G."/>
            <person name="Bart R.S."/>
            <person name="Setter T.L."/>
            <person name="Gleadow R.M."/>
            <person name="Kulakow P."/>
            <person name="Ferguson M.E."/>
            <person name="Rounsley S."/>
            <person name="Rokhsar D.S."/>
        </authorList>
    </citation>
    <scope>NUCLEOTIDE SEQUENCE [LARGE SCALE GENOMIC DNA]</scope>
    <source>
        <strain evidence="2">cv. AM560-2</strain>
    </source>
</reference>